<dbReference type="InterPro" id="IPR003029">
    <property type="entry name" value="S1_domain"/>
</dbReference>
<evidence type="ECO:0000256" key="5">
    <source>
        <dbReference type="ARBA" id="ARBA00022801"/>
    </source>
</evidence>
<keyword evidence="5 8" id="KW-0378">Hydrolase</keyword>
<dbReference type="NCBIfam" id="TIGR02063">
    <property type="entry name" value="RNase_R"/>
    <property type="match status" value="1"/>
</dbReference>
<dbReference type="PROSITE" id="PS50126">
    <property type="entry name" value="S1"/>
    <property type="match status" value="1"/>
</dbReference>
<dbReference type="InterPro" id="IPR001900">
    <property type="entry name" value="RNase_II/R"/>
</dbReference>
<evidence type="ECO:0000256" key="3">
    <source>
        <dbReference type="ARBA" id="ARBA00022490"/>
    </source>
</evidence>
<feature type="compositionally biased region" description="Basic residues" evidence="9">
    <location>
        <begin position="741"/>
        <end position="757"/>
    </location>
</feature>
<dbReference type="CDD" id="cd04471">
    <property type="entry name" value="S1_RNase_R"/>
    <property type="match status" value="1"/>
</dbReference>
<dbReference type="PANTHER" id="PTHR23355:SF9">
    <property type="entry name" value="DIS3-LIKE EXONUCLEASE 2"/>
    <property type="match status" value="1"/>
</dbReference>
<dbReference type="AlphaFoldDB" id="A0A133S5X4"/>
<dbReference type="Pfam" id="PF17876">
    <property type="entry name" value="CSD2"/>
    <property type="match status" value="1"/>
</dbReference>
<comment type="subcellular location">
    <subcellularLocation>
        <location evidence="2 8">Cytoplasm</location>
    </subcellularLocation>
</comment>
<comment type="similarity">
    <text evidence="8">Belongs to the RNR ribonuclease family. RNase R subfamily.</text>
</comment>
<dbReference type="Pfam" id="PF08206">
    <property type="entry name" value="OB_RNB"/>
    <property type="match status" value="1"/>
</dbReference>
<keyword evidence="6 8" id="KW-0269">Exonuclease</keyword>
<accession>A0A133S5X4</accession>
<dbReference type="HAMAP" id="MF_01895">
    <property type="entry name" value="RNase_R"/>
    <property type="match status" value="1"/>
</dbReference>
<dbReference type="GO" id="GO:0003723">
    <property type="term" value="F:RNA binding"/>
    <property type="evidence" value="ECO:0007669"/>
    <property type="project" value="UniProtKB-UniRule"/>
</dbReference>
<dbReference type="SMART" id="SM00316">
    <property type="entry name" value="S1"/>
    <property type="match status" value="1"/>
</dbReference>
<dbReference type="InterPro" id="IPR004476">
    <property type="entry name" value="RNase_II/RNase_R"/>
</dbReference>
<dbReference type="InterPro" id="IPR013223">
    <property type="entry name" value="RNase_B_OB_dom"/>
</dbReference>
<keyword evidence="3 8" id="KW-0963">Cytoplasm</keyword>
<evidence type="ECO:0000259" key="10">
    <source>
        <dbReference type="PROSITE" id="PS50126"/>
    </source>
</evidence>
<dbReference type="PATRIC" id="fig|39777.7.peg.596"/>
<dbReference type="SMART" id="SM00955">
    <property type="entry name" value="RNB"/>
    <property type="match status" value="1"/>
</dbReference>
<comment type="catalytic activity">
    <reaction evidence="1 8">
        <text>Exonucleolytic cleavage in the 3'- to 5'-direction to yield nucleoside 5'-phosphates.</text>
        <dbReference type="EC" id="3.1.13.1"/>
    </reaction>
</comment>
<evidence type="ECO:0000313" key="12">
    <source>
        <dbReference type="Proteomes" id="UP000070226"/>
    </source>
</evidence>
<comment type="function">
    <text evidence="8">3'-5' exoribonuclease that releases 5'-nucleoside monophosphates and is involved in maturation of structured RNAs.</text>
</comment>
<dbReference type="InterPro" id="IPR022966">
    <property type="entry name" value="RNase_II/R_CS"/>
</dbReference>
<dbReference type="GO" id="GO:0006402">
    <property type="term" value="P:mRNA catabolic process"/>
    <property type="evidence" value="ECO:0007669"/>
    <property type="project" value="TreeGrafter"/>
</dbReference>
<dbReference type="InterPro" id="IPR050180">
    <property type="entry name" value="RNR_Ribonuclease"/>
</dbReference>
<dbReference type="InterPro" id="IPR011805">
    <property type="entry name" value="RNase_R"/>
</dbReference>
<evidence type="ECO:0000256" key="1">
    <source>
        <dbReference type="ARBA" id="ARBA00001849"/>
    </source>
</evidence>
<name>A0A133S5X4_9FIRM</name>
<gene>
    <name evidence="8" type="primary">rnr</name>
    <name evidence="11" type="ORF">HMPREF3233_00607</name>
</gene>
<dbReference type="GO" id="GO:0005829">
    <property type="term" value="C:cytosol"/>
    <property type="evidence" value="ECO:0007669"/>
    <property type="project" value="TreeGrafter"/>
</dbReference>
<evidence type="ECO:0000313" key="11">
    <source>
        <dbReference type="EMBL" id="KXA65093.1"/>
    </source>
</evidence>
<keyword evidence="7 8" id="KW-0694">RNA-binding</keyword>
<dbReference type="InterPro" id="IPR012340">
    <property type="entry name" value="NA-bd_OB-fold"/>
</dbReference>
<comment type="caution">
    <text evidence="11">The sequence shown here is derived from an EMBL/GenBank/DDBJ whole genome shotgun (WGS) entry which is preliminary data.</text>
</comment>
<keyword evidence="4 8" id="KW-0540">Nuclease</keyword>
<dbReference type="PROSITE" id="PS01175">
    <property type="entry name" value="RIBONUCLEASE_II"/>
    <property type="match status" value="1"/>
</dbReference>
<feature type="region of interest" description="Disordered" evidence="9">
    <location>
        <begin position="729"/>
        <end position="787"/>
    </location>
</feature>
<dbReference type="Gene3D" id="2.40.50.140">
    <property type="entry name" value="Nucleic acid-binding proteins"/>
    <property type="match status" value="3"/>
</dbReference>
<dbReference type="InterPro" id="IPR011129">
    <property type="entry name" value="CSD"/>
</dbReference>
<dbReference type="InterPro" id="IPR040476">
    <property type="entry name" value="CSD2"/>
</dbReference>
<dbReference type="Pfam" id="PF00773">
    <property type="entry name" value="RNB"/>
    <property type="match status" value="1"/>
</dbReference>
<evidence type="ECO:0000256" key="4">
    <source>
        <dbReference type="ARBA" id="ARBA00022722"/>
    </source>
</evidence>
<evidence type="ECO:0000256" key="9">
    <source>
        <dbReference type="SAM" id="MobiDB-lite"/>
    </source>
</evidence>
<feature type="compositionally biased region" description="Basic residues" evidence="9">
    <location>
        <begin position="766"/>
        <end position="787"/>
    </location>
</feature>
<dbReference type="NCBIfam" id="TIGR00358">
    <property type="entry name" value="3_prime_RNase"/>
    <property type="match status" value="1"/>
</dbReference>
<dbReference type="EMBL" id="LRQT01000013">
    <property type="protein sequence ID" value="KXA65093.1"/>
    <property type="molecule type" value="Genomic_DNA"/>
</dbReference>
<evidence type="ECO:0000256" key="6">
    <source>
        <dbReference type="ARBA" id="ARBA00022839"/>
    </source>
</evidence>
<dbReference type="SMART" id="SM00357">
    <property type="entry name" value="CSP"/>
    <property type="match status" value="2"/>
</dbReference>
<feature type="domain" description="S1 motif" evidence="10">
    <location>
        <begin position="626"/>
        <end position="706"/>
    </location>
</feature>
<sequence length="787" mass="89973">MLCKGGVCMKEKVLAFYKSIYPHTYHIDDAAMDCHIKGGRELDAFMDAAKELLKEGRLSFIRKDVYAYNNDTEFIEGIYKGYRKSFGFVIIAPDEEDVYIAEPNKGTAMHNDKVRVRIITSRDSRHKREGVVTEVIERANETVVGTYDRQQSFGFVIPDDERLGTDIYVDLHNTLDARSGAKVLVKIIKWPEGDKKPEGIITEVLGYKGDVGLDINCIMANYDLPFSFPEDVVKASQHINTTITDDPKRWDLRDVPMVTIDGEDAKDLDDAVSGRKLDNGNYELGVHIADVSHYVVSQKAIDREAYKRGTSVYLVDRVIPMLPEVLSNGICSLNAGEDRYAMTCMMEIDTQGKVVNYRIQPSIIHVNRRCSYKEIYKALTEDIIPDDLAPLMPMIHNLSDIAKTLNDMRRRRGALDFDFPEYKVLLDTEGTPLRIVRRDRTLAERLIEECMLIANETVATHLKNTNRPSVYRIHETPSEEKMSMYQKVLNYLGQDIRLHLDELEPRVFQHILDAVKGTDIEQVAQIMTLRSMQQAKYSIDNAGHFGLASKCYTHFTSPIRRYPDLMVHRLLKADMGWPDGYANRDTKTEFLERAAVHSSEREQVAVAAERDTVDLKKTQYMVPFIGEVFEGKISSITSFGMFVELDNGIDGLVHMNMMTDDYYFYDEEHFLLVGKRTGQIYHLGDTVTVTLVKADVEKRQIDFVLGEVDNLMRIQEMMKNSEGYVGVREKKPFGRSGISKQSKRKGKGHSKSSKRRERYSGLSSVTKHKKGRKDHKGSKKKVKKRKR</sequence>
<organism evidence="11">
    <name type="scientific">Veillonella atypica</name>
    <dbReference type="NCBI Taxonomy" id="39777"/>
    <lineage>
        <taxon>Bacteria</taxon>
        <taxon>Bacillati</taxon>
        <taxon>Bacillota</taxon>
        <taxon>Negativicutes</taxon>
        <taxon>Veillonellales</taxon>
        <taxon>Veillonellaceae</taxon>
        <taxon>Veillonella</taxon>
    </lineage>
</organism>
<evidence type="ECO:0000256" key="8">
    <source>
        <dbReference type="HAMAP-Rule" id="MF_01895"/>
    </source>
</evidence>
<evidence type="ECO:0000256" key="2">
    <source>
        <dbReference type="ARBA" id="ARBA00004496"/>
    </source>
</evidence>
<proteinExistence type="inferred from homology"/>
<reference evidence="11 12" key="1">
    <citation type="submission" date="2016-01" db="EMBL/GenBank/DDBJ databases">
        <authorList>
            <person name="Oliw E.H."/>
        </authorList>
    </citation>
    <scope>NUCLEOTIDE SEQUENCE [LARGE SCALE GENOMIC DNA]</scope>
    <source>
        <strain evidence="11 12">CMW7756B</strain>
    </source>
</reference>
<dbReference type="EC" id="3.1.13.1" evidence="8"/>
<protein>
    <recommendedName>
        <fullName evidence="8">Ribonuclease R</fullName>
        <shortName evidence="8">RNase R</shortName>
        <ecNumber evidence="8">3.1.13.1</ecNumber>
    </recommendedName>
</protein>
<dbReference type="SUPFAM" id="SSF50249">
    <property type="entry name" value="Nucleic acid-binding proteins"/>
    <property type="match status" value="4"/>
</dbReference>
<dbReference type="GO" id="GO:0008859">
    <property type="term" value="F:exoribonuclease II activity"/>
    <property type="evidence" value="ECO:0007669"/>
    <property type="project" value="UniProtKB-UniRule"/>
</dbReference>
<dbReference type="Pfam" id="PF00575">
    <property type="entry name" value="S1"/>
    <property type="match status" value="1"/>
</dbReference>
<dbReference type="STRING" id="39777.B7L28_04930"/>
<dbReference type="PANTHER" id="PTHR23355">
    <property type="entry name" value="RIBONUCLEASE"/>
    <property type="match status" value="1"/>
</dbReference>
<dbReference type="Proteomes" id="UP000070226">
    <property type="component" value="Unassembled WGS sequence"/>
</dbReference>
<evidence type="ECO:0000256" key="7">
    <source>
        <dbReference type="ARBA" id="ARBA00022884"/>
    </source>
</evidence>